<evidence type="ECO:0008006" key="3">
    <source>
        <dbReference type="Google" id="ProtNLM"/>
    </source>
</evidence>
<keyword evidence="2" id="KW-1185">Reference proteome</keyword>
<dbReference type="RefSeq" id="WP_123522157.1">
    <property type="nucleotide sequence ID" value="NZ_JBHLWF010000013.1"/>
</dbReference>
<dbReference type="AlphaFoldDB" id="A0A4V3UU25"/>
<name>A0A4V3UU25_9GAMM</name>
<reference evidence="1 2" key="1">
    <citation type="submission" date="2019-03" db="EMBL/GenBank/DDBJ databases">
        <title>Genomic Encyclopedia of Type Strains, Phase IV (KMG-IV): sequencing the most valuable type-strain genomes for metagenomic binning, comparative biology and taxonomic classification.</title>
        <authorList>
            <person name="Goeker M."/>
        </authorList>
    </citation>
    <scope>NUCLEOTIDE SEQUENCE [LARGE SCALE GENOMIC DNA]</scope>
    <source>
        <strain evidence="1 2">DSM 21944</strain>
    </source>
</reference>
<accession>A0A4V3UU25</accession>
<comment type="caution">
    <text evidence="1">The sequence shown here is derived from an EMBL/GenBank/DDBJ whole genome shotgun (WGS) entry which is preliminary data.</text>
</comment>
<organism evidence="1 2">
    <name type="scientific">Pseudofulvimonas gallinarii</name>
    <dbReference type="NCBI Taxonomy" id="634155"/>
    <lineage>
        <taxon>Bacteria</taxon>
        <taxon>Pseudomonadati</taxon>
        <taxon>Pseudomonadota</taxon>
        <taxon>Gammaproteobacteria</taxon>
        <taxon>Lysobacterales</taxon>
        <taxon>Rhodanobacteraceae</taxon>
        <taxon>Pseudofulvimonas</taxon>
    </lineage>
</organism>
<protein>
    <recommendedName>
        <fullName evidence="3">Anti-sigma factor</fullName>
    </recommendedName>
</protein>
<gene>
    <name evidence="1" type="ORF">EDC25_102247</name>
</gene>
<evidence type="ECO:0000313" key="1">
    <source>
        <dbReference type="EMBL" id="TCT00878.1"/>
    </source>
</evidence>
<sequence>MAGNGVHERMTGISELSADLPHWLEHAWLERYLDGELEAHEEEAFEAYLLDKPHLIAKLDADNLLRAAIAEDAGALKDVRVSDVSSGVRETRRSHQGPTGWLALAAGLVFGVGLSWLGSPYLGDIHAGTHAPSRIVFDTLRGELSAPREEAGDPAAPVRVYELPLPPGANVVSAQAVHDGRATPLPPASPSTDGYLTYLVPASWRGRGEFRIEIDFADGRTAGTRLTFPL</sequence>
<evidence type="ECO:0000313" key="2">
    <source>
        <dbReference type="Proteomes" id="UP000294599"/>
    </source>
</evidence>
<proteinExistence type="predicted"/>
<dbReference type="EMBL" id="SMAF01000002">
    <property type="protein sequence ID" value="TCT00878.1"/>
    <property type="molecule type" value="Genomic_DNA"/>
</dbReference>
<dbReference type="OrthoDB" id="5958388at2"/>
<dbReference type="Proteomes" id="UP000294599">
    <property type="component" value="Unassembled WGS sequence"/>
</dbReference>